<keyword evidence="6" id="KW-1185">Reference proteome</keyword>
<keyword evidence="1" id="KW-0805">Transcription regulation</keyword>
<keyword evidence="3" id="KW-0804">Transcription</keyword>
<dbReference type="PRINTS" id="PR00032">
    <property type="entry name" value="HTHARAC"/>
</dbReference>
<dbReference type="AlphaFoldDB" id="R8ARD0"/>
<dbReference type="InterPro" id="IPR009057">
    <property type="entry name" value="Homeodomain-like_sf"/>
</dbReference>
<dbReference type="PANTHER" id="PTHR47894">
    <property type="entry name" value="HTH-TYPE TRANSCRIPTIONAL REGULATOR GADX"/>
    <property type="match status" value="1"/>
</dbReference>
<dbReference type="InterPro" id="IPR018060">
    <property type="entry name" value="HTH_AraC"/>
</dbReference>
<dbReference type="Proteomes" id="UP000014012">
    <property type="component" value="Unassembled WGS sequence"/>
</dbReference>
<dbReference type="InterPro" id="IPR020449">
    <property type="entry name" value="Tscrpt_reg_AraC-type_HTH"/>
</dbReference>
<evidence type="ECO:0000313" key="6">
    <source>
        <dbReference type="Proteomes" id="UP000014012"/>
    </source>
</evidence>
<dbReference type="SUPFAM" id="SSF46689">
    <property type="entry name" value="Homeodomain-like"/>
    <property type="match status" value="1"/>
</dbReference>
<evidence type="ECO:0000256" key="2">
    <source>
        <dbReference type="ARBA" id="ARBA00023125"/>
    </source>
</evidence>
<feature type="domain" description="HTH araC/xylS-type" evidence="4">
    <location>
        <begin position="159"/>
        <end position="255"/>
    </location>
</feature>
<dbReference type="SMART" id="SM00342">
    <property type="entry name" value="HTH_ARAC"/>
    <property type="match status" value="1"/>
</dbReference>
<dbReference type="Pfam" id="PF12833">
    <property type="entry name" value="HTH_18"/>
    <property type="match status" value="1"/>
</dbReference>
<dbReference type="GO" id="GO:0000976">
    <property type="term" value="F:transcription cis-regulatory region binding"/>
    <property type="evidence" value="ECO:0007669"/>
    <property type="project" value="TreeGrafter"/>
</dbReference>
<keyword evidence="2" id="KW-0238">DNA-binding</keyword>
<comment type="caution">
    <text evidence="5">The sequence shown here is derived from an EMBL/GenBank/DDBJ whole genome shotgun (WGS) entry which is preliminary data.</text>
</comment>
<protein>
    <submittedName>
        <fullName evidence="5">Transcriptional regulator, AraC/XylS family protein</fullName>
    </submittedName>
</protein>
<name>R8ARD0_PLESH</name>
<accession>R8ARD0</accession>
<dbReference type="EMBL" id="AQQO01000048">
    <property type="protein sequence ID" value="EON88881.1"/>
    <property type="molecule type" value="Genomic_DNA"/>
</dbReference>
<gene>
    <name evidence="5" type="ORF">PLESHI_08194</name>
</gene>
<dbReference type="GO" id="GO:0005829">
    <property type="term" value="C:cytosol"/>
    <property type="evidence" value="ECO:0007669"/>
    <property type="project" value="TreeGrafter"/>
</dbReference>
<evidence type="ECO:0000256" key="3">
    <source>
        <dbReference type="ARBA" id="ARBA00023163"/>
    </source>
</evidence>
<dbReference type="PATRIC" id="fig|1315976.3.peg.1619"/>
<sequence>MMMRRTLIQASEFKGVRKQPLHNVLIGTPAIIWVTQGEKQLWWHDQTLSFASDHWLLIPASQYLTFVNMPQAGQFYSRMLTLHAAPPAEWLTDAPSALDAPRVAVTPQLAYCFDLLWQMPKQNLAPATQACLLQALYAELHAAGALSQLFPTRVDSVRERLVTYLGVNPGDEHRIETVAAHFAMSRATLIRRLAAEGTTFRQVLTEVRMGYALGLLQQAHSQTEVAVACGYQSAARFSSRFRQQFGLTPRQYVQTLN</sequence>
<reference evidence="5 6" key="1">
    <citation type="journal article" date="2013" name="Genome Announc.">
        <title>Genome Sequence of Plesiomonas shigelloides Strain 302-73 (Serotype O1).</title>
        <authorList>
            <person name="Pique N."/>
            <person name="Aquilini E."/>
            <person name="Alioto T."/>
            <person name="Minana-Galbis D."/>
            <person name="Tomas J.M."/>
        </authorList>
    </citation>
    <scope>NUCLEOTIDE SEQUENCE [LARGE SCALE GENOMIC DNA]</scope>
    <source>
        <strain evidence="5 6">302-73</strain>
    </source>
</reference>
<dbReference type="Gene3D" id="1.10.10.60">
    <property type="entry name" value="Homeodomain-like"/>
    <property type="match status" value="1"/>
</dbReference>
<dbReference type="PROSITE" id="PS01124">
    <property type="entry name" value="HTH_ARAC_FAMILY_2"/>
    <property type="match status" value="1"/>
</dbReference>
<evidence type="ECO:0000313" key="5">
    <source>
        <dbReference type="EMBL" id="EON88881.1"/>
    </source>
</evidence>
<dbReference type="PANTHER" id="PTHR47894:SF4">
    <property type="entry name" value="HTH-TYPE TRANSCRIPTIONAL REGULATOR GADX"/>
    <property type="match status" value="1"/>
</dbReference>
<organism evidence="5 6">
    <name type="scientific">Plesiomonas shigelloides 302-73</name>
    <dbReference type="NCBI Taxonomy" id="1315976"/>
    <lineage>
        <taxon>Bacteria</taxon>
        <taxon>Pseudomonadati</taxon>
        <taxon>Pseudomonadota</taxon>
        <taxon>Gammaproteobacteria</taxon>
        <taxon>Enterobacterales</taxon>
        <taxon>Enterobacteriaceae</taxon>
        <taxon>Plesiomonas</taxon>
    </lineage>
</organism>
<dbReference type="HOGENOM" id="CLU_071578_1_2_6"/>
<proteinExistence type="predicted"/>
<dbReference type="GO" id="GO:0003700">
    <property type="term" value="F:DNA-binding transcription factor activity"/>
    <property type="evidence" value="ECO:0007669"/>
    <property type="project" value="InterPro"/>
</dbReference>
<evidence type="ECO:0000259" key="4">
    <source>
        <dbReference type="PROSITE" id="PS01124"/>
    </source>
</evidence>
<evidence type="ECO:0000256" key="1">
    <source>
        <dbReference type="ARBA" id="ARBA00023015"/>
    </source>
</evidence>